<organism evidence="9 10">
    <name type="scientific">Heliocybe sulcata</name>
    <dbReference type="NCBI Taxonomy" id="5364"/>
    <lineage>
        <taxon>Eukaryota</taxon>
        <taxon>Fungi</taxon>
        <taxon>Dikarya</taxon>
        <taxon>Basidiomycota</taxon>
        <taxon>Agaricomycotina</taxon>
        <taxon>Agaricomycetes</taxon>
        <taxon>Gloeophyllales</taxon>
        <taxon>Gloeophyllaceae</taxon>
        <taxon>Heliocybe</taxon>
    </lineage>
</organism>
<dbReference type="GO" id="GO:0006465">
    <property type="term" value="P:signal peptide processing"/>
    <property type="evidence" value="ECO:0007669"/>
    <property type="project" value="TreeGrafter"/>
</dbReference>
<evidence type="ECO:0000313" key="9">
    <source>
        <dbReference type="EMBL" id="TFK56067.1"/>
    </source>
</evidence>
<keyword evidence="6 7" id="KW-0472">Membrane</keyword>
<accession>A0A5C3NGK4</accession>
<dbReference type="PANTHER" id="PTHR43731:SF14">
    <property type="entry name" value="PRESENILIN-ASSOCIATED RHOMBOID-LIKE PROTEIN, MITOCHONDRIAL"/>
    <property type="match status" value="1"/>
</dbReference>
<evidence type="ECO:0000256" key="5">
    <source>
        <dbReference type="ARBA" id="ARBA00022989"/>
    </source>
</evidence>
<dbReference type="GO" id="GO:0004252">
    <property type="term" value="F:serine-type endopeptidase activity"/>
    <property type="evidence" value="ECO:0007669"/>
    <property type="project" value="InterPro"/>
</dbReference>
<evidence type="ECO:0000256" key="6">
    <source>
        <dbReference type="ARBA" id="ARBA00023136"/>
    </source>
</evidence>
<evidence type="ECO:0000256" key="1">
    <source>
        <dbReference type="ARBA" id="ARBA00004141"/>
    </source>
</evidence>
<feature type="transmembrane region" description="Helical" evidence="7">
    <location>
        <begin position="291"/>
        <end position="307"/>
    </location>
</feature>
<comment type="subcellular location">
    <subcellularLocation>
        <location evidence="1">Membrane</location>
        <topology evidence="1">Multi-pass membrane protein</topology>
    </subcellularLocation>
</comment>
<dbReference type="InterPro" id="IPR022764">
    <property type="entry name" value="Peptidase_S54_rhomboid_dom"/>
</dbReference>
<comment type="similarity">
    <text evidence="2">Belongs to the peptidase S54 family.</text>
</comment>
<evidence type="ECO:0000259" key="8">
    <source>
        <dbReference type="Pfam" id="PF01694"/>
    </source>
</evidence>
<dbReference type="InterPro" id="IPR035952">
    <property type="entry name" value="Rhomboid-like_sf"/>
</dbReference>
<keyword evidence="10" id="KW-1185">Reference proteome</keyword>
<evidence type="ECO:0000313" key="10">
    <source>
        <dbReference type="Proteomes" id="UP000305948"/>
    </source>
</evidence>
<dbReference type="PANTHER" id="PTHR43731">
    <property type="entry name" value="RHOMBOID PROTEASE"/>
    <property type="match status" value="1"/>
</dbReference>
<dbReference type="Gene3D" id="1.20.1540.10">
    <property type="entry name" value="Rhomboid-like"/>
    <property type="match status" value="1"/>
</dbReference>
<feature type="transmembrane region" description="Helical" evidence="7">
    <location>
        <begin position="256"/>
        <end position="276"/>
    </location>
</feature>
<dbReference type="GO" id="GO:0016020">
    <property type="term" value="C:membrane"/>
    <property type="evidence" value="ECO:0007669"/>
    <property type="project" value="UniProtKB-SubCell"/>
</dbReference>
<dbReference type="STRING" id="5364.A0A5C3NGK4"/>
<evidence type="ECO:0000256" key="2">
    <source>
        <dbReference type="ARBA" id="ARBA00009045"/>
    </source>
</evidence>
<evidence type="ECO:0000256" key="4">
    <source>
        <dbReference type="ARBA" id="ARBA00022801"/>
    </source>
</evidence>
<dbReference type="OrthoDB" id="418595at2759"/>
<dbReference type="Pfam" id="PF01694">
    <property type="entry name" value="Rhomboid"/>
    <property type="match status" value="1"/>
</dbReference>
<dbReference type="AlphaFoldDB" id="A0A5C3NGK4"/>
<dbReference type="InterPro" id="IPR050925">
    <property type="entry name" value="Rhomboid_protease_S54"/>
</dbReference>
<evidence type="ECO:0000256" key="3">
    <source>
        <dbReference type="ARBA" id="ARBA00022692"/>
    </source>
</evidence>
<keyword evidence="5 7" id="KW-1133">Transmembrane helix</keyword>
<dbReference type="EMBL" id="ML213504">
    <property type="protein sequence ID" value="TFK56067.1"/>
    <property type="molecule type" value="Genomic_DNA"/>
</dbReference>
<keyword evidence="4" id="KW-0378">Hydrolase</keyword>
<name>A0A5C3NGK4_9AGAM</name>
<reference evidence="9 10" key="1">
    <citation type="journal article" date="2019" name="Nat. Ecol. Evol.">
        <title>Megaphylogeny resolves global patterns of mushroom evolution.</title>
        <authorList>
            <person name="Varga T."/>
            <person name="Krizsan K."/>
            <person name="Foldi C."/>
            <person name="Dima B."/>
            <person name="Sanchez-Garcia M."/>
            <person name="Sanchez-Ramirez S."/>
            <person name="Szollosi G.J."/>
            <person name="Szarkandi J.G."/>
            <person name="Papp V."/>
            <person name="Albert L."/>
            <person name="Andreopoulos W."/>
            <person name="Angelini C."/>
            <person name="Antonin V."/>
            <person name="Barry K.W."/>
            <person name="Bougher N.L."/>
            <person name="Buchanan P."/>
            <person name="Buyck B."/>
            <person name="Bense V."/>
            <person name="Catcheside P."/>
            <person name="Chovatia M."/>
            <person name="Cooper J."/>
            <person name="Damon W."/>
            <person name="Desjardin D."/>
            <person name="Finy P."/>
            <person name="Geml J."/>
            <person name="Haridas S."/>
            <person name="Hughes K."/>
            <person name="Justo A."/>
            <person name="Karasinski D."/>
            <person name="Kautmanova I."/>
            <person name="Kiss B."/>
            <person name="Kocsube S."/>
            <person name="Kotiranta H."/>
            <person name="LaButti K.M."/>
            <person name="Lechner B.E."/>
            <person name="Liimatainen K."/>
            <person name="Lipzen A."/>
            <person name="Lukacs Z."/>
            <person name="Mihaltcheva S."/>
            <person name="Morgado L.N."/>
            <person name="Niskanen T."/>
            <person name="Noordeloos M.E."/>
            <person name="Ohm R.A."/>
            <person name="Ortiz-Santana B."/>
            <person name="Ovrebo C."/>
            <person name="Racz N."/>
            <person name="Riley R."/>
            <person name="Savchenko A."/>
            <person name="Shiryaev A."/>
            <person name="Soop K."/>
            <person name="Spirin V."/>
            <person name="Szebenyi C."/>
            <person name="Tomsovsky M."/>
            <person name="Tulloss R.E."/>
            <person name="Uehling J."/>
            <person name="Grigoriev I.V."/>
            <person name="Vagvolgyi C."/>
            <person name="Papp T."/>
            <person name="Martin F.M."/>
            <person name="Miettinen O."/>
            <person name="Hibbett D.S."/>
            <person name="Nagy L.G."/>
        </authorList>
    </citation>
    <scope>NUCLEOTIDE SEQUENCE [LARGE SCALE GENOMIC DNA]</scope>
    <source>
        <strain evidence="9 10">OMC1185</strain>
    </source>
</reference>
<protein>
    <submittedName>
        <fullName evidence="9">Rhomboid-domain-containing protein</fullName>
    </submittedName>
</protein>
<feature type="transmembrane region" description="Helical" evidence="7">
    <location>
        <begin position="188"/>
        <end position="211"/>
    </location>
</feature>
<proteinExistence type="inferred from homology"/>
<dbReference type="SUPFAM" id="SSF144091">
    <property type="entry name" value="Rhomboid-like"/>
    <property type="match status" value="1"/>
</dbReference>
<evidence type="ECO:0000256" key="7">
    <source>
        <dbReference type="SAM" id="Phobius"/>
    </source>
</evidence>
<gene>
    <name evidence="9" type="ORF">OE88DRAFT_1652656</name>
</gene>
<feature type="domain" description="Peptidase S54 rhomboid" evidence="8">
    <location>
        <begin position="163"/>
        <end position="306"/>
    </location>
</feature>
<feature type="transmembrane region" description="Helical" evidence="7">
    <location>
        <begin position="114"/>
        <end position="133"/>
    </location>
</feature>
<keyword evidence="3 7" id="KW-0812">Transmembrane</keyword>
<sequence length="314" mass="34579">MAAFTLTNASHILRGTGLRCSTQRRTLSLWSTALLNSTQRAACPKLSENVLRRTLPTLVQSRPISTPSKILQFVKTDVWGATHRSGYGRVPPPPRRRSLFSAARDFIDSLPSGLFTWGILALNGVVLLAWAYANDLARYQRDHVWLKWMYDNFLVSMHNVKEGRIWTVLTCCFSHQEPMHFTINAFTYYFMAPVVIAIVGNASFLALYLGGGIMSSCLSLLFGQQIRHKDVPSHGASGAIYAVLSFFACVAPTAQLAIFGIVPCPAWVVVGGLFLYDGWLSIQGGSVRTDNAGHVGGMLAGVGYYVLKRMGMRL</sequence>
<dbReference type="Proteomes" id="UP000305948">
    <property type="component" value="Unassembled WGS sequence"/>
</dbReference>
<feature type="transmembrane region" description="Helical" evidence="7">
    <location>
        <begin position="231"/>
        <end position="249"/>
    </location>
</feature>